<keyword evidence="4" id="KW-0378">Hydrolase</keyword>
<dbReference type="GO" id="GO:0006508">
    <property type="term" value="P:proteolysis"/>
    <property type="evidence" value="ECO:0007669"/>
    <property type="project" value="UniProtKB-KW"/>
</dbReference>
<evidence type="ECO:0008006" key="10">
    <source>
        <dbReference type="Google" id="ProtNLM"/>
    </source>
</evidence>
<keyword evidence="7" id="KW-0812">Transmembrane</keyword>
<dbReference type="PANTHER" id="PTHR39188">
    <property type="entry name" value="MEMBRANE-ASSOCIATED ZINC METALLOPROTEASE M50B"/>
    <property type="match status" value="1"/>
</dbReference>
<dbReference type="RefSeq" id="XP_001421946.1">
    <property type="nucleotide sequence ID" value="XM_001421909.1"/>
</dbReference>
<dbReference type="GO" id="GO:0008237">
    <property type="term" value="F:metallopeptidase activity"/>
    <property type="evidence" value="ECO:0007669"/>
    <property type="project" value="UniProtKB-KW"/>
</dbReference>
<dbReference type="AlphaFoldDB" id="A4S8T3"/>
<name>A4S8T3_OSTLU</name>
<feature type="transmembrane region" description="Helical" evidence="7">
    <location>
        <begin position="121"/>
        <end position="153"/>
    </location>
</feature>
<evidence type="ECO:0000256" key="6">
    <source>
        <dbReference type="ARBA" id="ARBA00023049"/>
    </source>
</evidence>
<feature type="transmembrane region" description="Helical" evidence="7">
    <location>
        <begin position="174"/>
        <end position="196"/>
    </location>
</feature>
<dbReference type="HOGENOM" id="CLU_068141_0_0_1"/>
<keyword evidence="6" id="KW-0482">Metalloprotease</keyword>
<dbReference type="EMBL" id="CP000596">
    <property type="protein sequence ID" value="ABP00240.1"/>
    <property type="molecule type" value="Genomic_DNA"/>
</dbReference>
<keyword evidence="7" id="KW-1133">Transmembrane helix</keyword>
<evidence type="ECO:0000256" key="3">
    <source>
        <dbReference type="ARBA" id="ARBA00022670"/>
    </source>
</evidence>
<keyword evidence="3" id="KW-0645">Protease</keyword>
<dbReference type="PANTHER" id="PTHR39188:SF3">
    <property type="entry name" value="STAGE IV SPORULATION PROTEIN FB"/>
    <property type="match status" value="1"/>
</dbReference>
<dbReference type="Gramene" id="ABP00240">
    <property type="protein sequence ID" value="ABP00240"/>
    <property type="gene ID" value="OSTLU_27960"/>
</dbReference>
<comment type="similarity">
    <text evidence="2">Belongs to the peptidase M50B family.</text>
</comment>
<keyword evidence="9" id="KW-1185">Reference proteome</keyword>
<evidence type="ECO:0000313" key="9">
    <source>
        <dbReference type="Proteomes" id="UP000001568"/>
    </source>
</evidence>
<protein>
    <recommendedName>
        <fullName evidence="10">Peptidase M50 domain-containing protein</fullName>
    </recommendedName>
</protein>
<evidence type="ECO:0000256" key="4">
    <source>
        <dbReference type="ARBA" id="ARBA00022801"/>
    </source>
</evidence>
<keyword evidence="5" id="KW-0862">Zinc</keyword>
<comment type="cofactor">
    <cofactor evidence="1">
        <name>Zn(2+)</name>
        <dbReference type="ChEBI" id="CHEBI:29105"/>
    </cofactor>
</comment>
<keyword evidence="7" id="KW-0472">Membrane</keyword>
<evidence type="ECO:0000256" key="1">
    <source>
        <dbReference type="ARBA" id="ARBA00001947"/>
    </source>
</evidence>
<feature type="transmembrane region" description="Helical" evidence="7">
    <location>
        <begin position="82"/>
        <end position="101"/>
    </location>
</feature>
<dbReference type="OrthoDB" id="10418235at2759"/>
<feature type="transmembrane region" description="Helical" evidence="7">
    <location>
        <begin position="12"/>
        <end position="31"/>
    </location>
</feature>
<evidence type="ECO:0000256" key="5">
    <source>
        <dbReference type="ARBA" id="ARBA00022833"/>
    </source>
</evidence>
<evidence type="ECO:0000256" key="7">
    <source>
        <dbReference type="SAM" id="Phobius"/>
    </source>
</evidence>
<gene>
    <name evidence="8" type="ORF">OSTLU_27960</name>
</gene>
<evidence type="ECO:0000313" key="8">
    <source>
        <dbReference type="EMBL" id="ABP00240.1"/>
    </source>
</evidence>
<feature type="transmembrane region" description="Helical" evidence="7">
    <location>
        <begin position="37"/>
        <end position="61"/>
    </location>
</feature>
<accession>A4S8T3</accession>
<proteinExistence type="inferred from homology"/>
<dbReference type="GeneID" id="5005974"/>
<organism evidence="8 9">
    <name type="scientific">Ostreococcus lucimarinus (strain CCE9901)</name>
    <dbReference type="NCBI Taxonomy" id="436017"/>
    <lineage>
        <taxon>Eukaryota</taxon>
        <taxon>Viridiplantae</taxon>
        <taxon>Chlorophyta</taxon>
        <taxon>Mamiellophyceae</taxon>
        <taxon>Mamiellales</taxon>
        <taxon>Bathycoccaceae</taxon>
        <taxon>Ostreococcus</taxon>
    </lineage>
</organism>
<reference evidence="8 9" key="1">
    <citation type="journal article" date="2007" name="Proc. Natl. Acad. Sci. U.S.A.">
        <title>The tiny eukaryote Ostreococcus provides genomic insights into the paradox of plankton speciation.</title>
        <authorList>
            <person name="Palenik B."/>
            <person name="Grimwood J."/>
            <person name="Aerts A."/>
            <person name="Rouze P."/>
            <person name="Salamov A."/>
            <person name="Putnam N."/>
            <person name="Dupont C."/>
            <person name="Jorgensen R."/>
            <person name="Derelle E."/>
            <person name="Rombauts S."/>
            <person name="Zhou K."/>
            <person name="Otillar R."/>
            <person name="Merchant S.S."/>
            <person name="Podell S."/>
            <person name="Gaasterland T."/>
            <person name="Napoli C."/>
            <person name="Gendler K."/>
            <person name="Manuell A."/>
            <person name="Tai V."/>
            <person name="Vallon O."/>
            <person name="Piganeau G."/>
            <person name="Jancek S."/>
            <person name="Heijde M."/>
            <person name="Jabbari K."/>
            <person name="Bowler C."/>
            <person name="Lohr M."/>
            <person name="Robbens S."/>
            <person name="Werner G."/>
            <person name="Dubchak I."/>
            <person name="Pazour G.J."/>
            <person name="Ren Q."/>
            <person name="Paulsen I."/>
            <person name="Delwiche C."/>
            <person name="Schmutz J."/>
            <person name="Rokhsar D."/>
            <person name="Van de Peer Y."/>
            <person name="Moreau H."/>
            <person name="Grigoriev I.V."/>
        </authorList>
    </citation>
    <scope>NUCLEOTIDE SEQUENCE [LARGE SCALE GENOMIC DNA]</scope>
    <source>
        <strain evidence="8 9">CCE9901</strain>
    </source>
</reference>
<evidence type="ECO:0000256" key="2">
    <source>
        <dbReference type="ARBA" id="ARBA00007931"/>
    </source>
</evidence>
<dbReference type="OMA" id="YDAYHAF"/>
<feature type="transmembrane region" description="Helical" evidence="7">
    <location>
        <begin position="216"/>
        <end position="233"/>
    </location>
</feature>
<dbReference type="Proteomes" id="UP000001568">
    <property type="component" value="Chromosome 16"/>
</dbReference>
<sequence length="267" mass="30317">MTLGDVKIFVSLWTIYVWGVMWTLLVVLGPFVGGGGFFFWVLFVTIFLSCFFAFGYGTMIAHELSHVYACRRFGGRVDEDKGIILWPFGALAFLHLDGLTLSQELAVTLAGPISHAPMLALWWLLSLVALDDVSFLCRYLAFLNFALLVWHFLPCYPMDGSRVLACVLLLTRRVRVETAAWVVVVTSYACSIAYIYLSLTGHFSITLYFALQNLDWVFGVFCLVATSHVLFLLRNGRVRDHPTFSRYEIVYDAYHAFDDVSRPEVFL</sequence>
<dbReference type="KEGG" id="olu:OSTLU_27960"/>